<proteinExistence type="predicted"/>
<evidence type="ECO:0000256" key="2">
    <source>
        <dbReference type="SAM" id="SignalP"/>
    </source>
</evidence>
<dbReference type="InterPro" id="IPR052158">
    <property type="entry name" value="INH-QAR"/>
</dbReference>
<evidence type="ECO:0000259" key="3">
    <source>
        <dbReference type="Pfam" id="PF01965"/>
    </source>
</evidence>
<organism evidence="4 5">
    <name type="scientific">Panaeolus cyanescens</name>
    <dbReference type="NCBI Taxonomy" id="181874"/>
    <lineage>
        <taxon>Eukaryota</taxon>
        <taxon>Fungi</taxon>
        <taxon>Dikarya</taxon>
        <taxon>Basidiomycota</taxon>
        <taxon>Agaricomycotina</taxon>
        <taxon>Agaricomycetes</taxon>
        <taxon>Agaricomycetidae</taxon>
        <taxon>Agaricales</taxon>
        <taxon>Agaricineae</taxon>
        <taxon>Galeropsidaceae</taxon>
        <taxon>Panaeolus</taxon>
    </lineage>
</organism>
<dbReference type="EMBL" id="NHTK01001214">
    <property type="protein sequence ID" value="PPR01798.1"/>
    <property type="molecule type" value="Genomic_DNA"/>
</dbReference>
<feature type="signal peptide" evidence="2">
    <location>
        <begin position="1"/>
        <end position="18"/>
    </location>
</feature>
<keyword evidence="2" id="KW-0732">Signal</keyword>
<accession>A0A409YFM7</accession>
<evidence type="ECO:0000313" key="4">
    <source>
        <dbReference type="EMBL" id="PPR01798.1"/>
    </source>
</evidence>
<dbReference type="Gene3D" id="3.40.50.880">
    <property type="match status" value="1"/>
</dbReference>
<keyword evidence="5" id="KW-1185">Reference proteome</keyword>
<dbReference type="InterPro" id="IPR029062">
    <property type="entry name" value="Class_I_gatase-like"/>
</dbReference>
<dbReference type="SUPFAM" id="SSF52317">
    <property type="entry name" value="Class I glutamine amidotransferase-like"/>
    <property type="match status" value="1"/>
</dbReference>
<dbReference type="OrthoDB" id="543156at2759"/>
<name>A0A409YFM7_9AGAR</name>
<dbReference type="CDD" id="cd03139">
    <property type="entry name" value="GATase1_PfpI_2"/>
    <property type="match status" value="1"/>
</dbReference>
<dbReference type="Proteomes" id="UP000284842">
    <property type="component" value="Unassembled WGS sequence"/>
</dbReference>
<dbReference type="AlphaFoldDB" id="A0A409YFM7"/>
<dbReference type="PANTHER" id="PTHR43130:SF15">
    <property type="entry name" value="THIJ_PFPI FAMILY PROTEIN (AFU_ORTHOLOGUE AFUA_5G14240)"/>
    <property type="match status" value="1"/>
</dbReference>
<feature type="region of interest" description="Disordered" evidence="1">
    <location>
        <begin position="18"/>
        <end position="46"/>
    </location>
</feature>
<dbReference type="PANTHER" id="PTHR43130">
    <property type="entry name" value="ARAC-FAMILY TRANSCRIPTIONAL REGULATOR"/>
    <property type="match status" value="1"/>
</dbReference>
<feature type="chain" id="PRO_5019190315" description="DJ-1/PfpI domain-containing protein" evidence="2">
    <location>
        <begin position="19"/>
        <end position="271"/>
    </location>
</feature>
<feature type="domain" description="DJ-1/PfpI" evidence="3">
    <location>
        <begin position="56"/>
        <end position="227"/>
    </location>
</feature>
<protein>
    <recommendedName>
        <fullName evidence="3">DJ-1/PfpI domain-containing protein</fullName>
    </recommendedName>
</protein>
<evidence type="ECO:0000313" key="5">
    <source>
        <dbReference type="Proteomes" id="UP000284842"/>
    </source>
</evidence>
<gene>
    <name evidence="4" type="ORF">CVT24_001694</name>
</gene>
<evidence type="ECO:0000256" key="1">
    <source>
        <dbReference type="SAM" id="MobiDB-lite"/>
    </source>
</evidence>
<dbReference type="InParanoid" id="A0A409YFM7"/>
<sequence>MKLPLFFAFATAASVVASGPPSGGPPRPPHHPAKPSTTTVAPVPTPSLPPPTNYGILLFPAFQALDIFGPLDILNTLAMQRTLNLSLISTTYNPVTTKHQMMGINSTFGEDIVPTHTFDNPPNNLEVLIVPGGAGTRAPALDPYIQYIKEVYPSLRYLISVCTGAALLARAGVLNGHRATGNKRAWAFVTSQVNATEADIHWISHARWIQSGNIWTTSGVAAGIDGVFDFVKTVYGEAVALDVANGIEYERQLDWRHDPFADLYNLTDINP</sequence>
<reference evidence="4 5" key="1">
    <citation type="journal article" date="2018" name="Evol. Lett.">
        <title>Horizontal gene cluster transfer increased hallucinogenic mushroom diversity.</title>
        <authorList>
            <person name="Reynolds H.T."/>
            <person name="Vijayakumar V."/>
            <person name="Gluck-Thaler E."/>
            <person name="Korotkin H.B."/>
            <person name="Matheny P.B."/>
            <person name="Slot J.C."/>
        </authorList>
    </citation>
    <scope>NUCLEOTIDE SEQUENCE [LARGE SCALE GENOMIC DNA]</scope>
    <source>
        <strain evidence="4 5">2629</strain>
    </source>
</reference>
<comment type="caution">
    <text evidence="4">The sequence shown here is derived from an EMBL/GenBank/DDBJ whole genome shotgun (WGS) entry which is preliminary data.</text>
</comment>
<dbReference type="InterPro" id="IPR002818">
    <property type="entry name" value="DJ-1/PfpI"/>
</dbReference>
<dbReference type="Pfam" id="PF01965">
    <property type="entry name" value="DJ-1_PfpI"/>
    <property type="match status" value="1"/>
</dbReference>